<keyword evidence="2" id="KW-1133">Transmembrane helix</keyword>
<sequence length="403" mass="40675">MDGGCGPVPQGAPNGRAGCLFGHDHSDAVGRGSAAVIPLVARRRPRAAWRLPVAVAVGVLLAAALSIAPAVGPLAAAREAAPASAGVRWSVVPSDGRGPDGRSAVEVGVRPGQTVEDHIAVRNASDTAVTFRLAAADGFTSASGRFDVRAEGESSVDAGSWISLPARVTVPAGATVVVPFSIAAPSGAAPGDHSAGITASVLSTARADGGASVGVDTRVGVRVLARVAGQLSPAASLHGGGGSYAVAWNPLRPGSAIVSFDVVNDGNTRLLASGTVSAAGQDTAFPAAGEPVIDLLPGDRRTVRVVVDDLWPSILVPVDVILRPRGITIDGQTPIPAASSLQTSLWAMPISQLIVLTGAALLIFAALWGRQRSHRRTDRLVADAHEHDRPPAAAALTEESTSA</sequence>
<keyword evidence="2" id="KW-0472">Membrane</keyword>
<dbReference type="EMBL" id="SRYO01000009">
    <property type="protein sequence ID" value="TGY34650.1"/>
    <property type="molecule type" value="Genomic_DNA"/>
</dbReference>
<protein>
    <submittedName>
        <fullName evidence="3">DUF916 domain-containing protein</fullName>
    </submittedName>
</protein>
<comment type="caution">
    <text evidence="3">The sequence shown here is derived from an EMBL/GenBank/DDBJ whole genome shotgun (WGS) entry which is preliminary data.</text>
</comment>
<feature type="transmembrane region" description="Helical" evidence="2">
    <location>
        <begin position="346"/>
        <end position="369"/>
    </location>
</feature>
<proteinExistence type="predicted"/>
<evidence type="ECO:0000256" key="2">
    <source>
        <dbReference type="SAM" id="Phobius"/>
    </source>
</evidence>
<gene>
    <name evidence="3" type="ORF">E5344_12680</name>
</gene>
<feature type="transmembrane region" description="Helical" evidence="2">
    <location>
        <begin position="51"/>
        <end position="72"/>
    </location>
</feature>
<evidence type="ECO:0000313" key="3">
    <source>
        <dbReference type="EMBL" id="TGY34650.1"/>
    </source>
</evidence>
<evidence type="ECO:0000256" key="1">
    <source>
        <dbReference type="SAM" id="MobiDB-lite"/>
    </source>
</evidence>
<dbReference type="Proteomes" id="UP000309893">
    <property type="component" value="Unassembled WGS sequence"/>
</dbReference>
<feature type="compositionally biased region" description="Basic and acidic residues" evidence="1">
    <location>
        <begin position="381"/>
        <end position="390"/>
    </location>
</feature>
<dbReference type="AlphaFoldDB" id="A0A4V3RJ55"/>
<organism evidence="3 4">
    <name type="scientific">Microbacterium laevaniformans</name>
    <dbReference type="NCBI Taxonomy" id="36807"/>
    <lineage>
        <taxon>Bacteria</taxon>
        <taxon>Bacillati</taxon>
        <taxon>Actinomycetota</taxon>
        <taxon>Actinomycetes</taxon>
        <taxon>Micrococcales</taxon>
        <taxon>Microbacteriaceae</taxon>
        <taxon>Microbacterium</taxon>
    </lineage>
</organism>
<accession>A0A4V3RJ55</accession>
<feature type="region of interest" description="Disordered" evidence="1">
    <location>
        <begin position="381"/>
        <end position="403"/>
    </location>
</feature>
<feature type="compositionally biased region" description="Low complexity" evidence="1">
    <location>
        <begin position="391"/>
        <end position="403"/>
    </location>
</feature>
<name>A0A4V3RJ55_9MICO</name>
<dbReference type="OrthoDB" id="4336304at2"/>
<reference evidence="3 4" key="1">
    <citation type="submission" date="2019-04" db="EMBL/GenBank/DDBJ databases">
        <title>Microbes associate with the intestines of laboratory mice.</title>
        <authorList>
            <person name="Navarre W."/>
            <person name="Wong E."/>
            <person name="Huang K."/>
            <person name="Tropini C."/>
            <person name="Ng K."/>
            <person name="Yu B."/>
        </authorList>
    </citation>
    <scope>NUCLEOTIDE SEQUENCE [LARGE SCALE GENOMIC DNA]</scope>
    <source>
        <strain evidence="3 4">NM46_B2-13</strain>
    </source>
</reference>
<keyword evidence="2" id="KW-0812">Transmembrane</keyword>
<evidence type="ECO:0000313" key="4">
    <source>
        <dbReference type="Proteomes" id="UP000309893"/>
    </source>
</evidence>